<dbReference type="SFLD" id="SFLDG01082">
    <property type="entry name" value="B12-binding_domain_containing"/>
    <property type="match status" value="1"/>
</dbReference>
<evidence type="ECO:0000256" key="3">
    <source>
        <dbReference type="ARBA" id="ARBA00022617"/>
    </source>
</evidence>
<dbReference type="InterPro" id="IPR004559">
    <property type="entry name" value="HemW-like"/>
</dbReference>
<dbReference type="GO" id="GO:0004109">
    <property type="term" value="F:coproporphyrinogen oxidase activity"/>
    <property type="evidence" value="ECO:0007669"/>
    <property type="project" value="InterPro"/>
</dbReference>
<evidence type="ECO:0000256" key="5">
    <source>
        <dbReference type="ARBA" id="ARBA00022723"/>
    </source>
</evidence>
<dbReference type="EMBL" id="JAAZON010000075">
    <property type="protein sequence ID" value="NMC61906.1"/>
    <property type="molecule type" value="Genomic_DNA"/>
</dbReference>
<dbReference type="SFLD" id="SFLDS00029">
    <property type="entry name" value="Radical_SAM"/>
    <property type="match status" value="1"/>
</dbReference>
<dbReference type="PROSITE" id="PS51918">
    <property type="entry name" value="RADICAL_SAM"/>
    <property type="match status" value="1"/>
</dbReference>
<comment type="function">
    <text evidence="9">Probably acts as a heme chaperone, transferring heme to an unknown acceptor. Binds one molecule of heme per monomer, possibly covalently. Binds 1 [4Fe-4S] cluster. The cluster is coordinated with 3 cysteines and an exchangeable S-adenosyl-L-methionine.</text>
</comment>
<evidence type="ECO:0000313" key="11">
    <source>
        <dbReference type="EMBL" id="NMC61906.1"/>
    </source>
</evidence>
<evidence type="ECO:0000256" key="9">
    <source>
        <dbReference type="RuleBase" id="RU364116"/>
    </source>
</evidence>
<keyword evidence="8 9" id="KW-0143">Chaperone</keyword>
<dbReference type="SUPFAM" id="SSF102114">
    <property type="entry name" value="Radical SAM enzymes"/>
    <property type="match status" value="1"/>
</dbReference>
<evidence type="ECO:0000256" key="6">
    <source>
        <dbReference type="ARBA" id="ARBA00023004"/>
    </source>
</evidence>
<dbReference type="InterPro" id="IPR058240">
    <property type="entry name" value="rSAM_sf"/>
</dbReference>
<accession>A0A7X9FPL2</accession>
<evidence type="ECO:0000256" key="8">
    <source>
        <dbReference type="ARBA" id="ARBA00023186"/>
    </source>
</evidence>
<comment type="subcellular location">
    <subcellularLocation>
        <location evidence="9">Cytoplasm</location>
    </subcellularLocation>
</comment>
<feature type="domain" description="Radical SAM core" evidence="10">
    <location>
        <begin position="1"/>
        <end position="234"/>
    </location>
</feature>
<sequence>MNKAFSVYIHIPFCKRKCPYCDFNVHVMRPVPESTYLEALLKEINNKSEEAEWGQRHIQSIYFGGGTPSLMSADFYSRVLEQLRWAFPWIAGLEICMEANPEELPLSYLEDLKKIGLNRLSLGVQSFFETSLKVLGRRHTPVEVSQSFQAARSAGFNNINLDLIYGNPGQTFEEWASDLNQGLLLQPEHFSLYGLGIEHGTPFYRDLKNGWLNLPPEEEAAAMMELGRELLSSKGYVHYEISNYAKPGKESKHNLAYWNGDDYLGFGAGAHSFIRQCPGSKGIFGERWSNYTEPLKYISSIINNGQALCWKEKLDESSARFEFFFLGLRKMRGVACEDYQMLFNRDLQKDYGPLLERLKTGELIKGEGGRICLSNTGVLLADSVISEFA</sequence>
<keyword evidence="9" id="KW-0004">4Fe-4S</keyword>
<evidence type="ECO:0000259" key="10">
    <source>
        <dbReference type="PROSITE" id="PS51918"/>
    </source>
</evidence>
<comment type="caution">
    <text evidence="11">The sequence shown here is derived from an EMBL/GenBank/DDBJ whole genome shotgun (WGS) entry which is preliminary data.</text>
</comment>
<evidence type="ECO:0000256" key="2">
    <source>
        <dbReference type="ARBA" id="ARBA00017228"/>
    </source>
</evidence>
<dbReference type="InterPro" id="IPR010723">
    <property type="entry name" value="HemN_C"/>
</dbReference>
<keyword evidence="3 9" id="KW-0349">Heme</keyword>
<keyword evidence="7 9" id="KW-0411">Iron-sulfur</keyword>
<dbReference type="Pfam" id="PF06969">
    <property type="entry name" value="HemN_C"/>
    <property type="match status" value="1"/>
</dbReference>
<dbReference type="PANTHER" id="PTHR13932">
    <property type="entry name" value="COPROPORPHYRINIGEN III OXIDASE"/>
    <property type="match status" value="1"/>
</dbReference>
<dbReference type="SFLD" id="SFLDF00562">
    <property type="entry name" value="HemN-like__clustered_with_heat"/>
    <property type="match status" value="1"/>
</dbReference>
<keyword evidence="6 9" id="KW-0408">Iron</keyword>
<evidence type="ECO:0000313" key="12">
    <source>
        <dbReference type="Proteomes" id="UP000524246"/>
    </source>
</evidence>
<dbReference type="InterPro" id="IPR013785">
    <property type="entry name" value="Aldolase_TIM"/>
</dbReference>
<keyword evidence="5 9" id="KW-0479">Metal-binding</keyword>
<dbReference type="GO" id="GO:0046872">
    <property type="term" value="F:metal ion binding"/>
    <property type="evidence" value="ECO:0007669"/>
    <property type="project" value="UniProtKB-UniRule"/>
</dbReference>
<evidence type="ECO:0000256" key="1">
    <source>
        <dbReference type="ARBA" id="ARBA00006100"/>
    </source>
</evidence>
<keyword evidence="4 9" id="KW-0949">S-adenosyl-L-methionine</keyword>
<dbReference type="SFLD" id="SFLDF00288">
    <property type="entry name" value="HemN-like__clustered_with_nucl"/>
    <property type="match status" value="1"/>
</dbReference>
<comment type="similarity">
    <text evidence="1">Belongs to the anaerobic coproporphyrinogen-III oxidase family. HemW subfamily.</text>
</comment>
<dbReference type="Proteomes" id="UP000524246">
    <property type="component" value="Unassembled WGS sequence"/>
</dbReference>
<proteinExistence type="inferred from homology"/>
<dbReference type="NCBIfam" id="TIGR00539">
    <property type="entry name" value="hemN_rel"/>
    <property type="match status" value="1"/>
</dbReference>
<dbReference type="GO" id="GO:0051539">
    <property type="term" value="F:4 iron, 4 sulfur cluster binding"/>
    <property type="evidence" value="ECO:0007669"/>
    <property type="project" value="UniProtKB-UniRule"/>
</dbReference>
<dbReference type="SFLD" id="SFLDG01065">
    <property type="entry name" value="anaerobic_coproporphyrinogen-I"/>
    <property type="match status" value="1"/>
</dbReference>
<keyword evidence="9" id="KW-0963">Cytoplasm</keyword>
<protein>
    <recommendedName>
        <fullName evidence="2 9">Heme chaperone HemW</fullName>
    </recommendedName>
</protein>
<reference evidence="11 12" key="1">
    <citation type="journal article" date="2020" name="Biotechnol. Biofuels">
        <title>New insights from the biogas microbiome by comprehensive genome-resolved metagenomics of nearly 1600 species originating from multiple anaerobic digesters.</title>
        <authorList>
            <person name="Campanaro S."/>
            <person name="Treu L."/>
            <person name="Rodriguez-R L.M."/>
            <person name="Kovalovszki A."/>
            <person name="Ziels R.M."/>
            <person name="Maus I."/>
            <person name="Zhu X."/>
            <person name="Kougias P.G."/>
            <person name="Basile A."/>
            <person name="Luo G."/>
            <person name="Schluter A."/>
            <person name="Konstantinidis K.T."/>
            <person name="Angelidaki I."/>
        </authorList>
    </citation>
    <scope>NUCLEOTIDE SEQUENCE [LARGE SCALE GENOMIC DNA]</scope>
    <source>
        <strain evidence="11">AS27yjCOA_65</strain>
    </source>
</reference>
<dbReference type="CDD" id="cd01335">
    <property type="entry name" value="Radical_SAM"/>
    <property type="match status" value="1"/>
</dbReference>
<dbReference type="InterPro" id="IPR006638">
    <property type="entry name" value="Elp3/MiaA/NifB-like_rSAM"/>
</dbReference>
<gene>
    <name evidence="11" type="primary">hemW</name>
    <name evidence="11" type="ORF">GYA55_01925</name>
</gene>
<dbReference type="InterPro" id="IPR007197">
    <property type="entry name" value="rSAM"/>
</dbReference>
<dbReference type="GO" id="GO:0005737">
    <property type="term" value="C:cytoplasm"/>
    <property type="evidence" value="ECO:0007669"/>
    <property type="project" value="UniProtKB-SubCell"/>
</dbReference>
<dbReference type="AlphaFoldDB" id="A0A7X9FPL2"/>
<organism evidence="11 12">
    <name type="scientific">SAR324 cluster bacterium</name>
    <dbReference type="NCBI Taxonomy" id="2024889"/>
    <lineage>
        <taxon>Bacteria</taxon>
        <taxon>Deltaproteobacteria</taxon>
        <taxon>SAR324 cluster</taxon>
    </lineage>
</organism>
<dbReference type="Pfam" id="PF04055">
    <property type="entry name" value="Radical_SAM"/>
    <property type="match status" value="1"/>
</dbReference>
<dbReference type="Gene3D" id="3.20.20.70">
    <property type="entry name" value="Aldolase class I"/>
    <property type="match status" value="1"/>
</dbReference>
<name>A0A7X9FPL2_9DELT</name>
<evidence type="ECO:0000256" key="4">
    <source>
        <dbReference type="ARBA" id="ARBA00022691"/>
    </source>
</evidence>
<dbReference type="InterPro" id="IPR034505">
    <property type="entry name" value="Coproporphyrinogen-III_oxidase"/>
</dbReference>
<dbReference type="PANTHER" id="PTHR13932:SF5">
    <property type="entry name" value="RADICAL S-ADENOSYL METHIONINE DOMAIN-CONTAINING PROTEIN 1, MITOCHONDRIAL"/>
    <property type="match status" value="1"/>
</dbReference>
<evidence type="ECO:0000256" key="7">
    <source>
        <dbReference type="ARBA" id="ARBA00023014"/>
    </source>
</evidence>
<dbReference type="SMART" id="SM00729">
    <property type="entry name" value="Elp3"/>
    <property type="match status" value="1"/>
</dbReference>
<dbReference type="GO" id="GO:0006779">
    <property type="term" value="P:porphyrin-containing compound biosynthetic process"/>
    <property type="evidence" value="ECO:0007669"/>
    <property type="project" value="InterPro"/>
</dbReference>